<evidence type="ECO:0000256" key="6">
    <source>
        <dbReference type="ARBA" id="ARBA00023229"/>
    </source>
</evidence>
<dbReference type="PROSITE" id="PS01295">
    <property type="entry name" value="ISPD"/>
    <property type="match status" value="1"/>
</dbReference>
<protein>
    <recommendedName>
        <fullName evidence="7">2-C-methyl-D-erythritol 4-phosphate cytidylyltransferase</fullName>
        <ecNumber evidence="7">2.7.7.60</ecNumber>
    </recommendedName>
    <alternativeName>
        <fullName evidence="7">4-diphosphocytidyl-2C-methyl-D-erythritol synthase</fullName>
    </alternativeName>
    <alternativeName>
        <fullName evidence="7">MEP cytidylyltransferase</fullName>
        <shortName evidence="7">MCT</shortName>
    </alternativeName>
</protein>
<comment type="function">
    <text evidence="7">Catalyzes the formation of 4-diphosphocytidyl-2-C-methyl-D-erythritol from CTP and 2-C-methyl-D-erythritol 4-phosphate (MEP).</text>
</comment>
<reference evidence="9" key="1">
    <citation type="submission" date="2016-10" db="EMBL/GenBank/DDBJ databases">
        <authorList>
            <person name="Varghese N."/>
            <person name="Submissions S."/>
        </authorList>
    </citation>
    <scope>NUCLEOTIDE SEQUENCE [LARGE SCALE GENOMIC DNA]</scope>
    <source>
        <strain evidence="9">DSM 23317</strain>
    </source>
</reference>
<name>A0A1G8PLM7_9GAMM</name>
<evidence type="ECO:0000256" key="2">
    <source>
        <dbReference type="ARBA" id="ARBA00004787"/>
    </source>
</evidence>
<dbReference type="InterPro" id="IPR034683">
    <property type="entry name" value="IspD/TarI"/>
</dbReference>
<dbReference type="InterPro" id="IPR050088">
    <property type="entry name" value="IspD/TarI_cytidylyltransf_bact"/>
</dbReference>
<evidence type="ECO:0000256" key="3">
    <source>
        <dbReference type="ARBA" id="ARBA00009789"/>
    </source>
</evidence>
<evidence type="ECO:0000256" key="1">
    <source>
        <dbReference type="ARBA" id="ARBA00001282"/>
    </source>
</evidence>
<dbReference type="InterPro" id="IPR018294">
    <property type="entry name" value="ISPD_synthase_CS"/>
</dbReference>
<dbReference type="AlphaFoldDB" id="A0A1G8PLM7"/>
<comment type="similarity">
    <text evidence="3 7">Belongs to the IspD/TarI cytidylyltransferase family. IspD subfamily.</text>
</comment>
<feature type="site" description="Positions MEP for the nucleophilic attack" evidence="7">
    <location>
        <position position="211"/>
    </location>
</feature>
<dbReference type="Proteomes" id="UP000199527">
    <property type="component" value="Unassembled WGS sequence"/>
</dbReference>
<dbReference type="EC" id="2.7.7.60" evidence="7"/>
<dbReference type="PANTHER" id="PTHR32125">
    <property type="entry name" value="2-C-METHYL-D-ERYTHRITOL 4-PHOSPHATE CYTIDYLYLTRANSFERASE, CHLOROPLASTIC"/>
    <property type="match status" value="1"/>
</dbReference>
<dbReference type="InterPro" id="IPR001228">
    <property type="entry name" value="IspD"/>
</dbReference>
<organism evidence="8 9">
    <name type="scientific">Ferrimonas sediminum</name>
    <dbReference type="NCBI Taxonomy" id="718193"/>
    <lineage>
        <taxon>Bacteria</taxon>
        <taxon>Pseudomonadati</taxon>
        <taxon>Pseudomonadota</taxon>
        <taxon>Gammaproteobacteria</taxon>
        <taxon>Alteromonadales</taxon>
        <taxon>Ferrimonadaceae</taxon>
        <taxon>Ferrimonas</taxon>
    </lineage>
</organism>
<dbReference type="UniPathway" id="UPA00056">
    <property type="reaction ID" value="UER00093"/>
</dbReference>
<evidence type="ECO:0000256" key="5">
    <source>
        <dbReference type="ARBA" id="ARBA00022695"/>
    </source>
</evidence>
<accession>A0A1G8PLM7</accession>
<dbReference type="EMBL" id="FNEM01000004">
    <property type="protein sequence ID" value="SDI93404.1"/>
    <property type="molecule type" value="Genomic_DNA"/>
</dbReference>
<evidence type="ECO:0000313" key="8">
    <source>
        <dbReference type="EMBL" id="SDI93404.1"/>
    </source>
</evidence>
<dbReference type="NCBIfam" id="TIGR00453">
    <property type="entry name" value="ispD"/>
    <property type="match status" value="1"/>
</dbReference>
<dbReference type="GO" id="GO:0019288">
    <property type="term" value="P:isopentenyl diphosphate biosynthetic process, methylerythritol 4-phosphate pathway"/>
    <property type="evidence" value="ECO:0007669"/>
    <property type="project" value="UniProtKB-UniRule"/>
</dbReference>
<dbReference type="PANTHER" id="PTHR32125:SF4">
    <property type="entry name" value="2-C-METHYL-D-ERYTHRITOL 4-PHOSPHATE CYTIDYLYLTRANSFERASE, CHLOROPLASTIC"/>
    <property type="match status" value="1"/>
</dbReference>
<comment type="catalytic activity">
    <reaction evidence="1 7">
        <text>2-C-methyl-D-erythritol 4-phosphate + CTP + H(+) = 4-CDP-2-C-methyl-D-erythritol + diphosphate</text>
        <dbReference type="Rhea" id="RHEA:13429"/>
        <dbReference type="ChEBI" id="CHEBI:15378"/>
        <dbReference type="ChEBI" id="CHEBI:33019"/>
        <dbReference type="ChEBI" id="CHEBI:37563"/>
        <dbReference type="ChEBI" id="CHEBI:57823"/>
        <dbReference type="ChEBI" id="CHEBI:58262"/>
        <dbReference type="EC" id="2.7.7.60"/>
    </reaction>
</comment>
<dbReference type="GO" id="GO:0050518">
    <property type="term" value="F:2-C-methyl-D-erythritol 4-phosphate cytidylyltransferase activity"/>
    <property type="evidence" value="ECO:0007669"/>
    <property type="project" value="UniProtKB-UniRule"/>
</dbReference>
<keyword evidence="6 7" id="KW-0414">Isoprene biosynthesis</keyword>
<keyword evidence="9" id="KW-1185">Reference proteome</keyword>
<proteinExistence type="inferred from homology"/>
<evidence type="ECO:0000313" key="9">
    <source>
        <dbReference type="Proteomes" id="UP000199527"/>
    </source>
</evidence>
<dbReference type="InterPro" id="IPR029044">
    <property type="entry name" value="Nucleotide-diphossugar_trans"/>
</dbReference>
<dbReference type="RefSeq" id="WP_090363536.1">
    <property type="nucleotide sequence ID" value="NZ_FNEM01000004.1"/>
</dbReference>
<dbReference type="FunFam" id="3.90.550.10:FF:000003">
    <property type="entry name" value="2-C-methyl-D-erythritol 4-phosphate cytidylyltransferase"/>
    <property type="match status" value="1"/>
</dbReference>
<evidence type="ECO:0000256" key="7">
    <source>
        <dbReference type="HAMAP-Rule" id="MF_00108"/>
    </source>
</evidence>
<dbReference type="OrthoDB" id="9806837at2"/>
<dbReference type="Pfam" id="PF01128">
    <property type="entry name" value="IspD"/>
    <property type="match status" value="1"/>
</dbReference>
<dbReference type="SUPFAM" id="SSF53448">
    <property type="entry name" value="Nucleotide-diphospho-sugar transferases"/>
    <property type="match status" value="1"/>
</dbReference>
<feature type="site" description="Transition state stabilizer" evidence="7">
    <location>
        <position position="20"/>
    </location>
</feature>
<keyword evidence="5 7" id="KW-0548">Nucleotidyltransferase</keyword>
<evidence type="ECO:0000256" key="4">
    <source>
        <dbReference type="ARBA" id="ARBA00022679"/>
    </source>
</evidence>
<keyword evidence="4 7" id="KW-0808">Transferase</keyword>
<gene>
    <name evidence="7" type="primary">ispD</name>
    <name evidence="8" type="ORF">SAMN04488540_10416</name>
</gene>
<feature type="site" description="Positions MEP for the nucleophilic attack" evidence="7">
    <location>
        <position position="155"/>
    </location>
</feature>
<dbReference type="HAMAP" id="MF_00108">
    <property type="entry name" value="IspD"/>
    <property type="match status" value="1"/>
</dbReference>
<comment type="pathway">
    <text evidence="2 7">Isoprenoid biosynthesis; isopentenyl diphosphate biosynthesis via DXP pathway; isopentenyl diphosphate from 1-deoxy-D-xylulose 5-phosphate: step 2/6.</text>
</comment>
<dbReference type="CDD" id="cd02516">
    <property type="entry name" value="CDP-ME_synthetase"/>
    <property type="match status" value="1"/>
</dbReference>
<dbReference type="Gene3D" id="3.90.550.10">
    <property type="entry name" value="Spore Coat Polysaccharide Biosynthesis Protein SpsA, Chain A"/>
    <property type="match status" value="1"/>
</dbReference>
<sequence length="228" mass="24830">MRQQQQKVYAVVPAAGIGKRMGAALPKQYLNLDGRPILSHTLSRLLAHPDISQVVVALSPRDTLFDQLAEAGDDRVRRVDGGGERADSVLAALNAIDDDDAWVMVHDAARPCLRQQDITRLLQQAGTQGGILAAPVRDTMKRATAAGDIDHTVERQGLWHALTPQLFPLVALREALAQALAQQASITDEASAMERVGWQPTLVEGCISNMKVTHPDDLRMAELLIKEL</sequence>
<feature type="site" description="Transition state stabilizer" evidence="7">
    <location>
        <position position="27"/>
    </location>
</feature>